<gene>
    <name evidence="1" type="ORF">IAE60_15020</name>
</gene>
<dbReference type="Proteomes" id="UP000515838">
    <property type="component" value="Chromosome"/>
</dbReference>
<evidence type="ECO:0000313" key="2">
    <source>
        <dbReference type="Proteomes" id="UP000515838"/>
    </source>
</evidence>
<organism evidence="1 2">
    <name type="scientific">Pseudoxanthomonas mexicana</name>
    <dbReference type="NCBI Taxonomy" id="128785"/>
    <lineage>
        <taxon>Bacteria</taxon>
        <taxon>Pseudomonadati</taxon>
        <taxon>Pseudomonadota</taxon>
        <taxon>Gammaproteobacteria</taxon>
        <taxon>Lysobacterales</taxon>
        <taxon>Lysobacteraceae</taxon>
        <taxon>Pseudoxanthomonas</taxon>
    </lineage>
</organism>
<evidence type="ECO:0000313" key="1">
    <source>
        <dbReference type="EMBL" id="QNN77220.1"/>
    </source>
</evidence>
<protein>
    <recommendedName>
        <fullName evidence="3">TIGR04255 family protein</fullName>
    </recommendedName>
</protein>
<reference evidence="1 2" key="1">
    <citation type="submission" date="2020-08" db="EMBL/GenBank/DDBJ databases">
        <title>Streptomycin Non-resistant strain, P. mexicana.</title>
        <authorList>
            <person name="Ganesh-Kumar S."/>
            <person name="Zhe T."/>
            <person name="Yu Z."/>
            <person name="Min Y."/>
        </authorList>
    </citation>
    <scope>NUCLEOTIDE SEQUENCE [LARGE SCALE GENOMIC DNA]</scope>
    <source>
        <strain evidence="1 2">GTZY2</strain>
    </source>
</reference>
<dbReference type="EMBL" id="CP060731">
    <property type="protein sequence ID" value="QNN77220.1"/>
    <property type="molecule type" value="Genomic_DNA"/>
</dbReference>
<accession>A0A7G9TAU5</accession>
<dbReference type="AlphaFoldDB" id="A0A7G9TAU5"/>
<dbReference type="RefSeq" id="WP_187572868.1">
    <property type="nucleotide sequence ID" value="NZ_CP060731.1"/>
</dbReference>
<evidence type="ECO:0008006" key="3">
    <source>
        <dbReference type="Google" id="ProtNLM"/>
    </source>
</evidence>
<proteinExistence type="predicted"/>
<sequence length="255" mass="28056">MFAPLLVQHSVTLTYPRQTGIRRRVNEVEDVLTKAFPTGYSFPQIVPVPEEIDPEVPRLLFGSSHGFNQILVSQIAVMLSVTYSPDWQETPGRGVQYAKERLPVLHDIVGVVAPGARPAFTGISTTLRIPSASNEASIRSVAGLFARDVYEGEVNELAVRWSKNVRRDYFCNLNVQTVSQWPEVEGQPLSVTRLPLGSAIATGVEVVCDYNDRMAFNEQPNYSTSMAVGMELLDHGLAEAQAVARRLVSATGELK</sequence>
<dbReference type="GeneID" id="81472297"/>
<name>A0A7G9TAU5_PSEMX</name>